<feature type="region of interest" description="Disordered" evidence="2">
    <location>
        <begin position="92"/>
        <end position="116"/>
    </location>
</feature>
<feature type="compositionally biased region" description="Basic and acidic residues" evidence="2">
    <location>
        <begin position="653"/>
        <end position="663"/>
    </location>
</feature>
<accession>A0ABR1Z3I3</accession>
<gene>
    <name evidence="3" type="ORF">HDK90DRAFT_472290</name>
</gene>
<evidence type="ECO:0000313" key="4">
    <source>
        <dbReference type="Proteomes" id="UP001492380"/>
    </source>
</evidence>
<name>A0ABR1Z3I3_9PEZI</name>
<dbReference type="InterPro" id="IPR055335">
    <property type="entry name" value="Ucp6/RUP1"/>
</dbReference>
<sequence>MAIEDEVETLISFAGALGFPAPLPHIARRFIKDANGDVNRAFANFEADPNRYDAEKYDEDLFSQDRDGGSTQLAGVPSFQIDHADDDAAQYPHSTAATRPNTRPNTPSNSLHGSGMGDYYSQGANQESGVVGGAGVQFGPATREYYESNQWAMTTVSNASPDPPPDQRRRNQGEPAFLKPSQTLDYLPALLTILANIPMPRNALLMKSHILSNYGENSSWWSGNAAALSGNVVNGQPSPGPSDRLIHETQRIIAFLDATERAYGSAEGFIQLEWFVHSTWANEEKDAIKFLGSWLAAAERLEPSDGFSELFKTTAHQVQNGNSKYPNIWCLTPVLDNGGSGPCLSLYDVLDDTIWSDDPDGTKDVDAAIDRVAEVLVIIVKQPDVSANGLNMTIPESWYADRYLTAYESKSKQMRKDRAEYRGKIAEIQQKLQKYTRFNYQGKTGDALVLLETAMSAFRPSRRRSVQDDGDVVMATTDNDSSPDDKVLKQLQTVYDNVKVKIEDLKKEEQMAQQSLEQLSGLLKEHSTTSELNPTSKYQLCGLSTDPSVFYIKQNCGIKTNCWWRIQYDNSGQISKSRIAQTEALTAAAVENREVLLVYASEKALSQPLEELPQALADFVATDNAAYGKELAGETEQPPPYELDGAGDSANADNKEQTDRTEAADTVMDEAGAKTSAQHIEFVDNSSS</sequence>
<evidence type="ECO:0000256" key="2">
    <source>
        <dbReference type="SAM" id="MobiDB-lite"/>
    </source>
</evidence>
<comment type="caution">
    <text evidence="3">The sequence shown here is derived from an EMBL/GenBank/DDBJ whole genome shotgun (WGS) entry which is preliminary data.</text>
</comment>
<feature type="coiled-coil region" evidence="1">
    <location>
        <begin position="488"/>
        <end position="525"/>
    </location>
</feature>
<organism evidence="3 4">
    <name type="scientific">Phyllosticta capitalensis</name>
    <dbReference type="NCBI Taxonomy" id="121624"/>
    <lineage>
        <taxon>Eukaryota</taxon>
        <taxon>Fungi</taxon>
        <taxon>Dikarya</taxon>
        <taxon>Ascomycota</taxon>
        <taxon>Pezizomycotina</taxon>
        <taxon>Dothideomycetes</taxon>
        <taxon>Dothideomycetes incertae sedis</taxon>
        <taxon>Botryosphaeriales</taxon>
        <taxon>Phyllostictaceae</taxon>
        <taxon>Phyllosticta</taxon>
    </lineage>
</organism>
<evidence type="ECO:0000256" key="1">
    <source>
        <dbReference type="SAM" id="Coils"/>
    </source>
</evidence>
<feature type="region of interest" description="Disordered" evidence="2">
    <location>
        <begin position="631"/>
        <end position="688"/>
    </location>
</feature>
<reference evidence="3 4" key="1">
    <citation type="submission" date="2024-04" db="EMBL/GenBank/DDBJ databases">
        <title>Phyllosticta paracitricarpa is synonymous to the EU quarantine fungus P. citricarpa based on phylogenomic analyses.</title>
        <authorList>
            <consortium name="Lawrence Berkeley National Laboratory"/>
            <person name="Van Ingen-Buijs V.A."/>
            <person name="Van Westerhoven A.C."/>
            <person name="Haridas S."/>
            <person name="Skiadas P."/>
            <person name="Martin F."/>
            <person name="Groenewald J.Z."/>
            <person name="Crous P.W."/>
            <person name="Seidl M.F."/>
        </authorList>
    </citation>
    <scope>NUCLEOTIDE SEQUENCE [LARGE SCALE GENOMIC DNA]</scope>
    <source>
        <strain evidence="3 4">CBS 123374</strain>
    </source>
</reference>
<feature type="region of interest" description="Disordered" evidence="2">
    <location>
        <begin position="155"/>
        <end position="176"/>
    </location>
</feature>
<dbReference type="Proteomes" id="UP001492380">
    <property type="component" value="Unassembled WGS sequence"/>
</dbReference>
<keyword evidence="4" id="KW-1185">Reference proteome</keyword>
<keyword evidence="1" id="KW-0175">Coiled coil</keyword>
<dbReference type="EMBL" id="JBBWRZ010000001">
    <property type="protein sequence ID" value="KAK8246610.1"/>
    <property type="molecule type" value="Genomic_DNA"/>
</dbReference>
<feature type="compositionally biased region" description="Polar residues" evidence="2">
    <location>
        <begin position="92"/>
        <end position="112"/>
    </location>
</feature>
<dbReference type="PANTHER" id="PTHR39597">
    <property type="entry name" value="UBA DOMAIN-CONTAINING PROTEIN RUP1"/>
    <property type="match status" value="1"/>
</dbReference>
<evidence type="ECO:0008006" key="5">
    <source>
        <dbReference type="Google" id="ProtNLM"/>
    </source>
</evidence>
<dbReference type="PANTHER" id="PTHR39597:SF1">
    <property type="entry name" value="UBA DOMAIN-CONTAINING PROTEIN RUP1"/>
    <property type="match status" value="1"/>
</dbReference>
<proteinExistence type="predicted"/>
<evidence type="ECO:0000313" key="3">
    <source>
        <dbReference type="EMBL" id="KAK8246610.1"/>
    </source>
</evidence>
<protein>
    <recommendedName>
        <fullName evidence="5">Ubiquitin interaction motif protein</fullName>
    </recommendedName>
</protein>